<accession>A0A8B8LJK8</accession>
<dbReference type="InterPro" id="IPR012334">
    <property type="entry name" value="Pectin_lyas_fold"/>
</dbReference>
<dbReference type="GeneID" id="113865854"/>
<evidence type="ECO:0000256" key="10">
    <source>
        <dbReference type="SAM" id="SignalP"/>
    </source>
</evidence>
<dbReference type="GO" id="GO:0005975">
    <property type="term" value="P:carbohydrate metabolic process"/>
    <property type="evidence" value="ECO:0007669"/>
    <property type="project" value="InterPro"/>
</dbReference>
<dbReference type="FunFam" id="2.160.20.10:FF:000004">
    <property type="entry name" value="Pectin lyase-like superfamily protein"/>
    <property type="match status" value="1"/>
</dbReference>
<comment type="subcellular location">
    <subcellularLocation>
        <location evidence="1">Secreted</location>
        <location evidence="1">Cell wall</location>
    </subcellularLocation>
</comment>
<keyword evidence="10" id="KW-0732">Signal</keyword>
<evidence type="ECO:0000256" key="9">
    <source>
        <dbReference type="RuleBase" id="RU361169"/>
    </source>
</evidence>
<proteinExistence type="inferred from homology"/>
<dbReference type="Proteomes" id="UP000694853">
    <property type="component" value="Unplaced"/>
</dbReference>
<feature type="active site" evidence="8">
    <location>
        <position position="238"/>
    </location>
</feature>
<reference evidence="12" key="2">
    <citation type="submission" date="2025-08" db="UniProtKB">
        <authorList>
            <consortium name="RefSeq"/>
        </authorList>
    </citation>
    <scope>IDENTIFICATION</scope>
    <source>
        <tissue evidence="12">Young leaves</tissue>
    </source>
</reference>
<dbReference type="SMART" id="SM00710">
    <property type="entry name" value="PbH1"/>
    <property type="match status" value="4"/>
</dbReference>
<dbReference type="GO" id="GO:0071555">
    <property type="term" value="P:cell wall organization"/>
    <property type="evidence" value="ECO:0007669"/>
    <property type="project" value="UniProtKB-KW"/>
</dbReference>
<evidence type="ECO:0000256" key="4">
    <source>
        <dbReference type="ARBA" id="ARBA00022525"/>
    </source>
</evidence>
<protein>
    <submittedName>
        <fullName evidence="12">Polygalacturonase-like</fullName>
    </submittedName>
</protein>
<keyword evidence="3" id="KW-0134">Cell wall</keyword>
<evidence type="ECO:0000256" key="1">
    <source>
        <dbReference type="ARBA" id="ARBA00004191"/>
    </source>
</evidence>
<evidence type="ECO:0000256" key="3">
    <source>
        <dbReference type="ARBA" id="ARBA00022512"/>
    </source>
</evidence>
<sequence length="389" mass="41580">MKFSNAIGFLFVFLIDFGTAQLAVLDISRFGGAPNTDITKAFSTAWTQACASTTPVKIIIPAGTYQMSALDVKGPCKAPIEVKVDGTIQAPISQNDLKDAGQWIKFGYIDSFTLSGSGVFNGQGEAAWKLNDCSTNKDCHMLCMNFGFNFVKNSIIRDVTSKDSKNFHVNVLGCNNVTFDGFKISAPANSLNTDGIHIARSTNIKVINTNIGTGDDCISIGDGSKNLTIQNVNCGPGHGISVGSLGKYETEEPVEGLLVKNCTLTETDNGVRIKTWPDTPGTITISDMHFEDLTMVNVKNPIIIDQEYCPWNQCSKKNPSKIKISKIYFKNIKGTSATQEGLTLICSSGVPCEGIEVTDVALTFNGAEATAKCANAKPIITGKAPTCAA</sequence>
<evidence type="ECO:0000256" key="7">
    <source>
        <dbReference type="ARBA" id="ARBA00023316"/>
    </source>
</evidence>
<dbReference type="Pfam" id="PF00295">
    <property type="entry name" value="Glyco_hydro_28"/>
    <property type="match status" value="1"/>
</dbReference>
<dbReference type="Gene3D" id="2.160.20.10">
    <property type="entry name" value="Single-stranded right-handed beta-helix, Pectin lyase-like"/>
    <property type="match status" value="1"/>
</dbReference>
<keyword evidence="4" id="KW-0964">Secreted</keyword>
<dbReference type="InterPro" id="IPR000743">
    <property type="entry name" value="Glyco_hydro_28"/>
</dbReference>
<dbReference type="PANTHER" id="PTHR31375">
    <property type="match status" value="1"/>
</dbReference>
<evidence type="ECO:0000256" key="6">
    <source>
        <dbReference type="ARBA" id="ARBA00023295"/>
    </source>
</evidence>
<organism evidence="11 12">
    <name type="scientific">Abrus precatorius</name>
    <name type="common">Indian licorice</name>
    <name type="synonym">Glycine abrus</name>
    <dbReference type="NCBI Taxonomy" id="3816"/>
    <lineage>
        <taxon>Eukaryota</taxon>
        <taxon>Viridiplantae</taxon>
        <taxon>Streptophyta</taxon>
        <taxon>Embryophyta</taxon>
        <taxon>Tracheophyta</taxon>
        <taxon>Spermatophyta</taxon>
        <taxon>Magnoliopsida</taxon>
        <taxon>eudicotyledons</taxon>
        <taxon>Gunneridae</taxon>
        <taxon>Pentapetalae</taxon>
        <taxon>rosids</taxon>
        <taxon>fabids</taxon>
        <taxon>Fabales</taxon>
        <taxon>Fabaceae</taxon>
        <taxon>Papilionoideae</taxon>
        <taxon>50 kb inversion clade</taxon>
        <taxon>NPAAA clade</taxon>
        <taxon>indigoferoid/millettioid clade</taxon>
        <taxon>Abreae</taxon>
        <taxon>Abrus</taxon>
    </lineage>
</organism>
<evidence type="ECO:0000256" key="8">
    <source>
        <dbReference type="PROSITE-ProRule" id="PRU10052"/>
    </source>
</evidence>
<gene>
    <name evidence="12" type="primary">LOC113865854</name>
</gene>
<keyword evidence="6 9" id="KW-0326">Glycosidase</keyword>
<dbReference type="InterPro" id="IPR011050">
    <property type="entry name" value="Pectin_lyase_fold/virulence"/>
</dbReference>
<dbReference type="PROSITE" id="PS00502">
    <property type="entry name" value="POLYGALACTURONASE"/>
    <property type="match status" value="1"/>
</dbReference>
<dbReference type="GO" id="GO:0004650">
    <property type="term" value="F:polygalacturonase activity"/>
    <property type="evidence" value="ECO:0007669"/>
    <property type="project" value="InterPro"/>
</dbReference>
<reference evidence="11" key="1">
    <citation type="journal article" date="2019" name="Toxins">
        <title>Detection of Abrin-Like and Prepropulchellin-Like Toxin Genes and Transcripts Using Whole Genome Sequencing and Full-Length Transcript Sequencing of Abrus precatorius.</title>
        <authorList>
            <person name="Hovde B.T."/>
            <person name="Daligault H.E."/>
            <person name="Hanschen E.R."/>
            <person name="Kunde Y.A."/>
            <person name="Johnson M.B."/>
            <person name="Starkenburg S.R."/>
            <person name="Johnson S.L."/>
        </authorList>
    </citation>
    <scope>NUCLEOTIDE SEQUENCE [LARGE SCALE GENOMIC DNA]</scope>
</reference>
<keyword evidence="5 9" id="KW-0378">Hydrolase</keyword>
<evidence type="ECO:0000256" key="2">
    <source>
        <dbReference type="ARBA" id="ARBA00008834"/>
    </source>
</evidence>
<dbReference type="InterPro" id="IPR006626">
    <property type="entry name" value="PbH1"/>
</dbReference>
<evidence type="ECO:0000256" key="5">
    <source>
        <dbReference type="ARBA" id="ARBA00022801"/>
    </source>
</evidence>
<feature type="signal peptide" evidence="10">
    <location>
        <begin position="1"/>
        <end position="20"/>
    </location>
</feature>
<dbReference type="AlphaFoldDB" id="A0A8B8LJK8"/>
<dbReference type="OrthoDB" id="187139at2759"/>
<dbReference type="SUPFAM" id="SSF51126">
    <property type="entry name" value="Pectin lyase-like"/>
    <property type="match status" value="1"/>
</dbReference>
<evidence type="ECO:0000313" key="11">
    <source>
        <dbReference type="Proteomes" id="UP000694853"/>
    </source>
</evidence>
<keyword evidence="7" id="KW-0961">Cell wall biogenesis/degradation</keyword>
<evidence type="ECO:0000313" key="12">
    <source>
        <dbReference type="RefSeq" id="XP_027356430.1"/>
    </source>
</evidence>
<dbReference type="KEGG" id="aprc:113865854"/>
<feature type="chain" id="PRO_5034497301" evidence="10">
    <location>
        <begin position="21"/>
        <end position="389"/>
    </location>
</feature>
<dbReference type="RefSeq" id="XP_027356430.1">
    <property type="nucleotide sequence ID" value="XM_027500629.1"/>
</dbReference>
<keyword evidence="11" id="KW-1185">Reference proteome</keyword>
<name>A0A8B8LJK8_ABRPR</name>
<comment type="similarity">
    <text evidence="2 9">Belongs to the glycosyl hydrolase 28 family.</text>
</comment>